<dbReference type="EMBL" id="JACAZI010000001">
    <property type="protein sequence ID" value="KAF7371845.1"/>
    <property type="molecule type" value="Genomic_DNA"/>
</dbReference>
<organism evidence="1 2">
    <name type="scientific">Mycena venus</name>
    <dbReference type="NCBI Taxonomy" id="2733690"/>
    <lineage>
        <taxon>Eukaryota</taxon>
        <taxon>Fungi</taxon>
        <taxon>Dikarya</taxon>
        <taxon>Basidiomycota</taxon>
        <taxon>Agaricomycotina</taxon>
        <taxon>Agaricomycetes</taxon>
        <taxon>Agaricomycetidae</taxon>
        <taxon>Agaricales</taxon>
        <taxon>Marasmiineae</taxon>
        <taxon>Mycenaceae</taxon>
        <taxon>Mycena</taxon>
    </lineage>
</organism>
<dbReference type="AlphaFoldDB" id="A0A8H7DEX1"/>
<accession>A0A8H7DEX1</accession>
<proteinExistence type="predicted"/>
<name>A0A8H7DEX1_9AGAR</name>
<dbReference type="OrthoDB" id="3023306at2759"/>
<comment type="caution">
    <text evidence="1">The sequence shown here is derived from an EMBL/GenBank/DDBJ whole genome shotgun (WGS) entry which is preliminary data.</text>
</comment>
<evidence type="ECO:0000313" key="2">
    <source>
        <dbReference type="Proteomes" id="UP000620124"/>
    </source>
</evidence>
<reference evidence="1" key="1">
    <citation type="submission" date="2020-05" db="EMBL/GenBank/DDBJ databases">
        <title>Mycena genomes resolve the evolution of fungal bioluminescence.</title>
        <authorList>
            <person name="Tsai I.J."/>
        </authorList>
    </citation>
    <scope>NUCLEOTIDE SEQUENCE</scope>
    <source>
        <strain evidence="1">CCC161011</strain>
    </source>
</reference>
<evidence type="ECO:0000313" key="1">
    <source>
        <dbReference type="EMBL" id="KAF7371845.1"/>
    </source>
</evidence>
<gene>
    <name evidence="1" type="ORF">MVEN_00041300</name>
</gene>
<dbReference type="Proteomes" id="UP000620124">
    <property type="component" value="Unassembled WGS sequence"/>
</dbReference>
<sequence>MTFVEMLCTWLRSQMLCRRDLSIDNFRLIMLKTHLTGQALEWFILTVNSSHFVAQEDLTFTDAVCALHHRFVTSANAQRATRAFDAVRYDNARELDSFAEQLIRRANQMNHVPNDFAMNL</sequence>
<evidence type="ECO:0008006" key="3">
    <source>
        <dbReference type="Google" id="ProtNLM"/>
    </source>
</evidence>
<protein>
    <recommendedName>
        <fullName evidence="3">Retrotransposon gag domain-containing protein</fullName>
    </recommendedName>
</protein>
<keyword evidence="2" id="KW-1185">Reference proteome</keyword>